<dbReference type="RefSeq" id="WP_058753279.1">
    <property type="nucleotide sequence ID" value="NZ_LDTE01000111.1"/>
</dbReference>
<dbReference type="EMBL" id="LDTE01000111">
    <property type="protein sequence ID" value="KTT96422.1"/>
    <property type="molecule type" value="Genomic_DNA"/>
</dbReference>
<gene>
    <name evidence="1" type="ORF">SB4_15500</name>
</gene>
<evidence type="ECO:0000313" key="1">
    <source>
        <dbReference type="EMBL" id="KTT96422.1"/>
    </source>
</evidence>
<dbReference type="AlphaFoldDB" id="A0A147IMQ1"/>
<dbReference type="Proteomes" id="UP000074072">
    <property type="component" value="Unassembled WGS sequence"/>
</dbReference>
<proteinExistence type="predicted"/>
<dbReference type="OrthoDB" id="7063787at2"/>
<dbReference type="PATRIC" id="fig|33051.4.peg.525"/>
<protein>
    <submittedName>
        <fullName evidence="1">Uncharacterized protein</fullName>
    </submittedName>
</protein>
<reference evidence="1 2" key="1">
    <citation type="journal article" date="2016" name="Front. Microbiol.">
        <title>Genomic Resource of Rice Seed Associated Bacteria.</title>
        <authorList>
            <person name="Midha S."/>
            <person name="Bansal K."/>
            <person name="Sharma S."/>
            <person name="Kumar N."/>
            <person name="Patil P.P."/>
            <person name="Chaudhry V."/>
            <person name="Patil P.B."/>
        </authorList>
    </citation>
    <scope>NUCLEOTIDE SEQUENCE [LARGE SCALE GENOMIC DNA]</scope>
    <source>
        <strain evidence="1 2">SB4</strain>
    </source>
</reference>
<name>A0A147IMQ1_9SPHN</name>
<accession>A0A147IMQ1</accession>
<evidence type="ECO:0000313" key="2">
    <source>
        <dbReference type="Proteomes" id="UP000074072"/>
    </source>
</evidence>
<organism evidence="1 2">
    <name type="scientific">Sphingomonas sanguinis</name>
    <dbReference type="NCBI Taxonomy" id="33051"/>
    <lineage>
        <taxon>Bacteria</taxon>
        <taxon>Pseudomonadati</taxon>
        <taxon>Pseudomonadota</taxon>
        <taxon>Alphaproteobacteria</taxon>
        <taxon>Sphingomonadales</taxon>
        <taxon>Sphingomonadaceae</taxon>
        <taxon>Sphingomonas</taxon>
    </lineage>
</organism>
<sequence>MDGYPKGAIWPASDEDSVQIREVYSRYGLAMYQAQVLEHGMVNAVIVARMLPKMRDHSDRSAWEDAFDRAYDVELAKTFGNMLRALEPRELPEELIGRLRVAKSERDRLAHRFFREHDEDFLSRSGRTVMIAECEDAIEMFAVIDADLEEHMRPQRERHGITSEWIERHLAAAIAAAEACGSSDGDGHPPTVRSES</sequence>
<comment type="caution">
    <text evidence="1">The sequence shown here is derived from an EMBL/GenBank/DDBJ whole genome shotgun (WGS) entry which is preliminary data.</text>
</comment>